<comment type="caution">
    <text evidence="1">The sequence shown here is derived from an EMBL/GenBank/DDBJ whole genome shotgun (WGS) entry which is preliminary data.</text>
</comment>
<name>A0ABN2R6P0_9ACTN</name>
<evidence type="ECO:0000313" key="1">
    <source>
        <dbReference type="EMBL" id="GAA1964483.1"/>
    </source>
</evidence>
<dbReference type="Proteomes" id="UP001499854">
    <property type="component" value="Unassembled WGS sequence"/>
</dbReference>
<dbReference type="EMBL" id="BAAAQM010000010">
    <property type="protein sequence ID" value="GAA1964483.1"/>
    <property type="molecule type" value="Genomic_DNA"/>
</dbReference>
<gene>
    <name evidence="1" type="ORF">GCM10009838_22210</name>
</gene>
<dbReference type="SUPFAM" id="SSF51182">
    <property type="entry name" value="RmlC-like cupins"/>
    <property type="match status" value="1"/>
</dbReference>
<evidence type="ECO:0008006" key="3">
    <source>
        <dbReference type="Google" id="ProtNLM"/>
    </source>
</evidence>
<proteinExistence type="predicted"/>
<keyword evidence="2" id="KW-1185">Reference proteome</keyword>
<accession>A0ABN2R6P0</accession>
<dbReference type="InterPro" id="IPR011051">
    <property type="entry name" value="RmlC_Cupin_sf"/>
</dbReference>
<organism evidence="1 2">
    <name type="scientific">Catenulispora subtropica</name>
    <dbReference type="NCBI Taxonomy" id="450798"/>
    <lineage>
        <taxon>Bacteria</taxon>
        <taxon>Bacillati</taxon>
        <taxon>Actinomycetota</taxon>
        <taxon>Actinomycetes</taxon>
        <taxon>Catenulisporales</taxon>
        <taxon>Catenulisporaceae</taxon>
        <taxon>Catenulispora</taxon>
    </lineage>
</organism>
<sequence>MPRLNHRRAAIEETVRRHRKGDIVTLIPRTKPGEYSVELPAEFSVAELADYLSVYCANPLFRSARFEELEIDDDPYRRPVRPEDLSFLRYDRPFGRPDASQLSALIGHRMLLNIHDTAKPMFAEKMTPERWEEYRLFYGERNRVLGELVRPLLERHVFGFVHDTVAEQTADAPEPGTASLRGLLADLADRRSHAAEEVLDLVAGAGAVAEAAKMTAVQLLAGTINAPLRISPLMLTAATDGAGGAHAALTATHREPHRVDAVLGAVLDACGFGAQPHRYYQYYLPSTLAAMNYLNATARDHGRVFEFLGAMCVRTLDSLALIGGHGARLAELAASAASAGPADTAQTEAALAPAAPEAETAAAIEEITRTVLEPLAHRFGAPALAAFDRGAREYALLLDVHHDDLTVQLRFIDSSEAYRAKAERLQAAIDEHRIPVALDTFVESWEECSTTHVHDDDRLLVIESGEMEFWNCFSGTHKFRPGDKIFIPKHRLHGSVVLSGECVYHQPVIDADLDRRYG</sequence>
<dbReference type="Gene3D" id="2.60.120.10">
    <property type="entry name" value="Jelly Rolls"/>
    <property type="match status" value="1"/>
</dbReference>
<dbReference type="InterPro" id="IPR014710">
    <property type="entry name" value="RmlC-like_jellyroll"/>
</dbReference>
<protein>
    <recommendedName>
        <fullName evidence="3">Non-ribosomal peptide synthetase</fullName>
    </recommendedName>
</protein>
<evidence type="ECO:0000313" key="2">
    <source>
        <dbReference type="Proteomes" id="UP001499854"/>
    </source>
</evidence>
<reference evidence="1 2" key="1">
    <citation type="journal article" date="2019" name="Int. J. Syst. Evol. Microbiol.">
        <title>The Global Catalogue of Microorganisms (GCM) 10K type strain sequencing project: providing services to taxonomists for standard genome sequencing and annotation.</title>
        <authorList>
            <consortium name="The Broad Institute Genomics Platform"/>
            <consortium name="The Broad Institute Genome Sequencing Center for Infectious Disease"/>
            <person name="Wu L."/>
            <person name="Ma J."/>
        </authorList>
    </citation>
    <scope>NUCLEOTIDE SEQUENCE [LARGE SCALE GENOMIC DNA]</scope>
    <source>
        <strain evidence="1 2">JCM 16013</strain>
    </source>
</reference>